<feature type="transmembrane region" description="Helical" evidence="9">
    <location>
        <begin position="20"/>
        <end position="39"/>
    </location>
</feature>
<feature type="transmembrane region" description="Helical" evidence="9">
    <location>
        <begin position="125"/>
        <end position="148"/>
    </location>
</feature>
<dbReference type="Proteomes" id="UP000474024">
    <property type="component" value="Unassembled WGS sequence"/>
</dbReference>
<gene>
    <name evidence="10" type="ORF">FYJ75_06745</name>
</gene>
<evidence type="ECO:0000256" key="2">
    <source>
        <dbReference type="ARBA" id="ARBA00005540"/>
    </source>
</evidence>
<evidence type="ECO:0000256" key="3">
    <source>
        <dbReference type="ARBA" id="ARBA00022448"/>
    </source>
</evidence>
<keyword evidence="3 8" id="KW-0813">Transport</keyword>
<dbReference type="Pfam" id="PF12822">
    <property type="entry name" value="ECF_trnsprt"/>
    <property type="match status" value="1"/>
</dbReference>
<feature type="transmembrane region" description="Helical" evidence="9">
    <location>
        <begin position="89"/>
        <end position="113"/>
    </location>
</feature>
<proteinExistence type="inferred from homology"/>
<evidence type="ECO:0000256" key="8">
    <source>
        <dbReference type="PIRNR" id="PIRNR037778"/>
    </source>
</evidence>
<dbReference type="RefSeq" id="WP_154429706.1">
    <property type="nucleotide sequence ID" value="NZ_VUNI01000009.1"/>
</dbReference>
<protein>
    <recommendedName>
        <fullName evidence="8">Riboflavin transporter</fullName>
    </recommendedName>
</protein>
<dbReference type="InterPro" id="IPR025720">
    <property type="entry name" value="RibU"/>
</dbReference>
<evidence type="ECO:0000313" key="11">
    <source>
        <dbReference type="Proteomes" id="UP000474024"/>
    </source>
</evidence>
<dbReference type="AlphaFoldDB" id="A0A6L5YRE5"/>
<reference evidence="10 11" key="1">
    <citation type="submission" date="2019-08" db="EMBL/GenBank/DDBJ databases">
        <title>In-depth cultivation of the pig gut microbiome towards novel bacterial diversity and tailored functional studies.</title>
        <authorList>
            <person name="Wylensek D."/>
            <person name="Hitch T.C.A."/>
            <person name="Clavel T."/>
        </authorList>
    </citation>
    <scope>NUCLEOTIDE SEQUENCE [LARGE SCALE GENOMIC DNA]</scope>
    <source>
        <strain evidence="10 11">MUC/MUC-530-WT-4D</strain>
    </source>
</reference>
<sequence length="209" mass="22906">MSNETATARSNTRVNQTGNIRYLTVTGMLSAIAFVLMYFEFSVPFMPNFIALDISELPALIGSFAMGPACGVIVCLIKNLLHMTVSRTAFVGELSNFILGAVFVFTAGTIYKFKKTKKGALIGSFAGAIVMALVSIVSNYFIVYPFYYNFMPKEAILAAYQAIVPGMKSILQCLICFNVPFTFLKGMISVVITLLIYKHISPLLKGNKN</sequence>
<evidence type="ECO:0000256" key="6">
    <source>
        <dbReference type="ARBA" id="ARBA00022989"/>
    </source>
</evidence>
<evidence type="ECO:0000256" key="5">
    <source>
        <dbReference type="ARBA" id="ARBA00022692"/>
    </source>
</evidence>
<dbReference type="Gene3D" id="1.10.1760.20">
    <property type="match status" value="1"/>
</dbReference>
<dbReference type="EMBL" id="VUNI01000009">
    <property type="protein sequence ID" value="MST74737.1"/>
    <property type="molecule type" value="Genomic_DNA"/>
</dbReference>
<evidence type="ECO:0000256" key="7">
    <source>
        <dbReference type="ARBA" id="ARBA00023136"/>
    </source>
</evidence>
<keyword evidence="4 8" id="KW-1003">Cell membrane</keyword>
<evidence type="ECO:0000256" key="9">
    <source>
        <dbReference type="SAM" id="Phobius"/>
    </source>
</evidence>
<keyword evidence="11" id="KW-1185">Reference proteome</keyword>
<comment type="similarity">
    <text evidence="2 8">Belongs to the prokaryotic riboflavin transporter (P-RFT) (TC 2.A.87) family.</text>
</comment>
<keyword evidence="7 8" id="KW-0472">Membrane</keyword>
<comment type="caution">
    <text evidence="10">The sequence shown here is derived from an EMBL/GenBank/DDBJ whole genome shotgun (WGS) entry which is preliminary data.</text>
</comment>
<comment type="function">
    <text evidence="8">Probably a riboflavin-binding protein that interacts with the energy-coupling factor (ECF) ABC-transporter complex.</text>
</comment>
<dbReference type="GO" id="GO:0032217">
    <property type="term" value="F:riboflavin transmembrane transporter activity"/>
    <property type="evidence" value="ECO:0007669"/>
    <property type="project" value="UniProtKB-UniRule"/>
</dbReference>
<dbReference type="GO" id="GO:0005886">
    <property type="term" value="C:plasma membrane"/>
    <property type="evidence" value="ECO:0007669"/>
    <property type="project" value="UniProtKB-SubCell"/>
</dbReference>
<comment type="subcellular location">
    <subcellularLocation>
        <location evidence="1">Cell membrane</location>
        <topology evidence="1">Multi-pass membrane protein</topology>
    </subcellularLocation>
</comment>
<accession>A0A6L5YRE5</accession>
<evidence type="ECO:0000313" key="10">
    <source>
        <dbReference type="EMBL" id="MST74737.1"/>
    </source>
</evidence>
<name>A0A6L5YRE5_9FIRM</name>
<dbReference type="InterPro" id="IPR024529">
    <property type="entry name" value="ECF_trnsprt_substrate-spec"/>
</dbReference>
<dbReference type="PANTHER" id="PTHR38438:SF1">
    <property type="entry name" value="RIBOFLAVIN TRANSPORTER RIBU"/>
    <property type="match status" value="1"/>
</dbReference>
<feature type="transmembrane region" description="Helical" evidence="9">
    <location>
        <begin position="169"/>
        <end position="197"/>
    </location>
</feature>
<dbReference type="PIRSF" id="PIRSF037778">
    <property type="entry name" value="UCP037778_transp_RibU"/>
    <property type="match status" value="1"/>
</dbReference>
<organism evidence="10 11">
    <name type="scientific">Roseburia porci</name>
    <dbReference type="NCBI Taxonomy" id="2605790"/>
    <lineage>
        <taxon>Bacteria</taxon>
        <taxon>Bacillati</taxon>
        <taxon>Bacillota</taxon>
        <taxon>Clostridia</taxon>
        <taxon>Lachnospirales</taxon>
        <taxon>Lachnospiraceae</taxon>
        <taxon>Roseburia</taxon>
    </lineage>
</organism>
<evidence type="ECO:0000256" key="4">
    <source>
        <dbReference type="ARBA" id="ARBA00022475"/>
    </source>
</evidence>
<evidence type="ECO:0000256" key="1">
    <source>
        <dbReference type="ARBA" id="ARBA00004651"/>
    </source>
</evidence>
<dbReference type="PANTHER" id="PTHR38438">
    <property type="entry name" value="RIBOFLAVIN TRANSPORTER RIBU"/>
    <property type="match status" value="1"/>
</dbReference>
<keyword evidence="5 9" id="KW-0812">Transmembrane</keyword>
<keyword evidence="6 9" id="KW-1133">Transmembrane helix</keyword>
<feature type="transmembrane region" description="Helical" evidence="9">
    <location>
        <begin position="59"/>
        <end position="77"/>
    </location>
</feature>